<protein>
    <submittedName>
        <fullName evidence="1">Uncharacterized protein</fullName>
    </submittedName>
</protein>
<sequence length="62" mass="7374">MWNKFEPNYLKQKVMRLHGYLSEACKRCANTRAQPLFLEFLELAPPVFLETKMLSEKEDSDH</sequence>
<organism evidence="1 2">
    <name type="scientific">Peronospora matthiolae</name>
    <dbReference type="NCBI Taxonomy" id="2874970"/>
    <lineage>
        <taxon>Eukaryota</taxon>
        <taxon>Sar</taxon>
        <taxon>Stramenopiles</taxon>
        <taxon>Oomycota</taxon>
        <taxon>Peronosporomycetes</taxon>
        <taxon>Peronosporales</taxon>
        <taxon>Peronosporaceae</taxon>
        <taxon>Peronospora</taxon>
    </lineage>
</organism>
<dbReference type="AlphaFoldDB" id="A0AAV1T5G9"/>
<evidence type="ECO:0000313" key="1">
    <source>
        <dbReference type="EMBL" id="CAK7898225.1"/>
    </source>
</evidence>
<proteinExistence type="predicted"/>
<name>A0AAV1T5G9_9STRA</name>
<gene>
    <name evidence="1" type="ORF">PM001_LOCUS1589</name>
</gene>
<accession>A0AAV1T5G9</accession>
<evidence type="ECO:0000313" key="2">
    <source>
        <dbReference type="Proteomes" id="UP001162060"/>
    </source>
</evidence>
<comment type="caution">
    <text evidence="1">The sequence shown here is derived from an EMBL/GenBank/DDBJ whole genome shotgun (WGS) entry which is preliminary data.</text>
</comment>
<dbReference type="Proteomes" id="UP001162060">
    <property type="component" value="Unassembled WGS sequence"/>
</dbReference>
<dbReference type="EMBL" id="CAKLBY020000016">
    <property type="protein sequence ID" value="CAK7898225.1"/>
    <property type="molecule type" value="Genomic_DNA"/>
</dbReference>
<reference evidence="1" key="1">
    <citation type="submission" date="2024-01" db="EMBL/GenBank/DDBJ databases">
        <authorList>
            <person name="Webb A."/>
        </authorList>
    </citation>
    <scope>NUCLEOTIDE SEQUENCE</scope>
    <source>
        <strain evidence="1">Pm1</strain>
    </source>
</reference>